<proteinExistence type="inferred from homology"/>
<dbReference type="InterPro" id="IPR001314">
    <property type="entry name" value="Peptidase_S1A"/>
</dbReference>
<dbReference type="InterPro" id="IPR001254">
    <property type="entry name" value="Trypsin_dom"/>
</dbReference>
<dbReference type="GO" id="GO:0004252">
    <property type="term" value="F:serine-type endopeptidase activity"/>
    <property type="evidence" value="ECO:0007669"/>
    <property type="project" value="InterPro"/>
</dbReference>
<dbReference type="AlphaFoldDB" id="A0AA38IML3"/>
<accession>A0AA38IML3</accession>
<protein>
    <submittedName>
        <fullName evidence="10">Uncharacterized protein</fullName>
    </submittedName>
</protein>
<reference evidence="10" key="1">
    <citation type="journal article" date="2023" name="G3 (Bethesda)">
        <title>Whole genome assemblies of Zophobas morio and Tenebrio molitor.</title>
        <authorList>
            <person name="Kaur S."/>
            <person name="Stinson S.A."/>
            <person name="diCenzo G.C."/>
        </authorList>
    </citation>
    <scope>NUCLEOTIDE SEQUENCE</scope>
    <source>
        <strain evidence="10">QUZm001</strain>
    </source>
</reference>
<dbReference type="PROSITE" id="PS51888">
    <property type="entry name" value="CLIP"/>
    <property type="match status" value="1"/>
</dbReference>
<evidence type="ECO:0000256" key="4">
    <source>
        <dbReference type="ARBA" id="ARBA00023157"/>
    </source>
</evidence>
<keyword evidence="5" id="KW-0325">Glycoprotein</keyword>
<feature type="domain" description="Peptidase S1" evidence="8">
    <location>
        <begin position="105"/>
        <end position="347"/>
    </location>
</feature>
<dbReference type="EMBL" id="JALNTZ010000004">
    <property type="protein sequence ID" value="KAJ3656637.1"/>
    <property type="molecule type" value="Genomic_DNA"/>
</dbReference>
<comment type="subcellular location">
    <subcellularLocation>
        <location evidence="1">Secreted</location>
    </subcellularLocation>
</comment>
<dbReference type="Gene3D" id="2.40.10.10">
    <property type="entry name" value="Trypsin-like serine proteases"/>
    <property type="match status" value="1"/>
</dbReference>
<organism evidence="10 11">
    <name type="scientific">Zophobas morio</name>
    <dbReference type="NCBI Taxonomy" id="2755281"/>
    <lineage>
        <taxon>Eukaryota</taxon>
        <taxon>Metazoa</taxon>
        <taxon>Ecdysozoa</taxon>
        <taxon>Arthropoda</taxon>
        <taxon>Hexapoda</taxon>
        <taxon>Insecta</taxon>
        <taxon>Pterygota</taxon>
        <taxon>Neoptera</taxon>
        <taxon>Endopterygota</taxon>
        <taxon>Coleoptera</taxon>
        <taxon>Polyphaga</taxon>
        <taxon>Cucujiformia</taxon>
        <taxon>Tenebrionidae</taxon>
        <taxon>Zophobas</taxon>
    </lineage>
</organism>
<name>A0AA38IML3_9CUCU</name>
<evidence type="ECO:0000256" key="6">
    <source>
        <dbReference type="ARBA" id="ARBA00024195"/>
    </source>
</evidence>
<keyword evidence="4" id="KW-1015">Disulfide bond</keyword>
<evidence type="ECO:0000256" key="7">
    <source>
        <dbReference type="SAM" id="SignalP"/>
    </source>
</evidence>
<dbReference type="InterPro" id="IPR051333">
    <property type="entry name" value="CLIP_Serine_Protease"/>
</dbReference>
<evidence type="ECO:0000256" key="2">
    <source>
        <dbReference type="ARBA" id="ARBA00022525"/>
    </source>
</evidence>
<dbReference type="PRINTS" id="PR00722">
    <property type="entry name" value="CHYMOTRYPSIN"/>
</dbReference>
<dbReference type="GO" id="GO:0006508">
    <property type="term" value="P:proteolysis"/>
    <property type="evidence" value="ECO:0007669"/>
    <property type="project" value="InterPro"/>
</dbReference>
<evidence type="ECO:0000313" key="10">
    <source>
        <dbReference type="EMBL" id="KAJ3656637.1"/>
    </source>
</evidence>
<dbReference type="Proteomes" id="UP001168821">
    <property type="component" value="Unassembled WGS sequence"/>
</dbReference>
<dbReference type="InterPro" id="IPR022700">
    <property type="entry name" value="CLIP"/>
</dbReference>
<evidence type="ECO:0000313" key="11">
    <source>
        <dbReference type="Proteomes" id="UP001168821"/>
    </source>
</evidence>
<dbReference type="PANTHER" id="PTHR24260">
    <property type="match status" value="1"/>
</dbReference>
<sequence length="352" mass="39445">MYKFLIIVIVTLVKNIYTQDIGNPCTHARSNSPGLCKLLTQCKEIRDEIVIFQKLPQTCGFQETQPIVCCPNPQRSGSISETKCREYTSHTKEKQLCGHNIVKRIVEGKPAGRTEFPHMALLGFPMGNPDNFQWLCGGSLISEQYILTVAHCLTSGVVGEPKVVWLGITNLNDTNHKQEIKIAKNIVHPEYKNTSHYHDIALVKLDKPIETNSYVRPACLHTQLEIPVKKVVATGWGLTRYAGDSSQDLLKVTLNIVEYDFCNRNYLDTRKLREGIIYDMQICTGGSYPQQGDTCQGDTGGPIQIYNNDSCMYDVIGVISFGKSCSGGPSVNTRVSHYIKWIENIVWLENGQ</sequence>
<keyword evidence="2" id="KW-0964">Secreted</keyword>
<feature type="domain" description="Clip" evidence="9">
    <location>
        <begin position="24"/>
        <end position="70"/>
    </location>
</feature>
<dbReference type="FunFam" id="2.40.10.10:FF:000054">
    <property type="entry name" value="Complement C1r subcomponent"/>
    <property type="match status" value="1"/>
</dbReference>
<dbReference type="PROSITE" id="PS50240">
    <property type="entry name" value="TRYPSIN_DOM"/>
    <property type="match status" value="1"/>
</dbReference>
<dbReference type="CDD" id="cd00190">
    <property type="entry name" value="Tryp_SPc"/>
    <property type="match status" value="1"/>
</dbReference>
<dbReference type="FunFam" id="2.40.10.10:FF:000028">
    <property type="entry name" value="Serine protease easter"/>
    <property type="match status" value="1"/>
</dbReference>
<evidence type="ECO:0000259" key="9">
    <source>
        <dbReference type="PROSITE" id="PS51888"/>
    </source>
</evidence>
<evidence type="ECO:0000256" key="5">
    <source>
        <dbReference type="ARBA" id="ARBA00023180"/>
    </source>
</evidence>
<evidence type="ECO:0000256" key="1">
    <source>
        <dbReference type="ARBA" id="ARBA00004613"/>
    </source>
</evidence>
<keyword evidence="3 7" id="KW-0732">Signal</keyword>
<dbReference type="InterPro" id="IPR009003">
    <property type="entry name" value="Peptidase_S1_PA"/>
</dbReference>
<dbReference type="SUPFAM" id="SSF50494">
    <property type="entry name" value="Trypsin-like serine proteases"/>
    <property type="match status" value="1"/>
</dbReference>
<dbReference type="InterPro" id="IPR043504">
    <property type="entry name" value="Peptidase_S1_PA_chymotrypsin"/>
</dbReference>
<dbReference type="GO" id="GO:0005576">
    <property type="term" value="C:extracellular region"/>
    <property type="evidence" value="ECO:0007669"/>
    <property type="project" value="UniProtKB-SubCell"/>
</dbReference>
<gene>
    <name evidence="10" type="ORF">Zmor_015696</name>
</gene>
<dbReference type="Pfam" id="PF00089">
    <property type="entry name" value="Trypsin"/>
    <property type="match status" value="1"/>
</dbReference>
<evidence type="ECO:0000259" key="8">
    <source>
        <dbReference type="PROSITE" id="PS50240"/>
    </source>
</evidence>
<feature type="chain" id="PRO_5041275921" evidence="7">
    <location>
        <begin position="19"/>
        <end position="352"/>
    </location>
</feature>
<evidence type="ECO:0000256" key="3">
    <source>
        <dbReference type="ARBA" id="ARBA00022729"/>
    </source>
</evidence>
<comment type="caution">
    <text evidence="10">The sequence shown here is derived from an EMBL/GenBank/DDBJ whole genome shotgun (WGS) entry which is preliminary data.</text>
</comment>
<feature type="signal peptide" evidence="7">
    <location>
        <begin position="1"/>
        <end position="18"/>
    </location>
</feature>
<dbReference type="PANTHER" id="PTHR24260:SF147">
    <property type="entry name" value="EG:BACR7A4.3 PROTEIN-RELATED"/>
    <property type="match status" value="1"/>
</dbReference>
<comment type="similarity">
    <text evidence="6">Belongs to the peptidase S1 family. CLIP subfamily.</text>
</comment>
<dbReference type="SMART" id="SM00020">
    <property type="entry name" value="Tryp_SPc"/>
    <property type="match status" value="1"/>
</dbReference>
<keyword evidence="11" id="KW-1185">Reference proteome</keyword>